<sequence>MTDLLVHDCSVDSIDMAYELRRIENLIERHFEKRDLLLIVLERMVERMRTS</sequence>
<comment type="caution">
    <text evidence="1">The sequence shown here is derived from an EMBL/GenBank/DDBJ whole genome shotgun (WGS) entry which is preliminary data.</text>
</comment>
<name>A0A0F9U4U9_9ZZZZ</name>
<reference evidence="1" key="1">
    <citation type="journal article" date="2015" name="Nature">
        <title>Complex archaea that bridge the gap between prokaryotes and eukaryotes.</title>
        <authorList>
            <person name="Spang A."/>
            <person name="Saw J.H."/>
            <person name="Jorgensen S.L."/>
            <person name="Zaremba-Niedzwiedzka K."/>
            <person name="Martijn J."/>
            <person name="Lind A.E."/>
            <person name="van Eijk R."/>
            <person name="Schleper C."/>
            <person name="Guy L."/>
            <person name="Ettema T.J."/>
        </authorList>
    </citation>
    <scope>NUCLEOTIDE SEQUENCE</scope>
</reference>
<dbReference type="AlphaFoldDB" id="A0A0F9U4U9"/>
<evidence type="ECO:0000313" key="1">
    <source>
        <dbReference type="EMBL" id="KKN82287.1"/>
    </source>
</evidence>
<accession>A0A0F9U4U9</accession>
<proteinExistence type="predicted"/>
<organism evidence="1">
    <name type="scientific">marine sediment metagenome</name>
    <dbReference type="NCBI Taxonomy" id="412755"/>
    <lineage>
        <taxon>unclassified sequences</taxon>
        <taxon>metagenomes</taxon>
        <taxon>ecological metagenomes</taxon>
    </lineage>
</organism>
<protein>
    <submittedName>
        <fullName evidence="1">Uncharacterized protein</fullName>
    </submittedName>
</protein>
<dbReference type="EMBL" id="LAZR01000203">
    <property type="protein sequence ID" value="KKN82287.1"/>
    <property type="molecule type" value="Genomic_DNA"/>
</dbReference>
<gene>
    <name evidence="1" type="ORF">LCGC14_0311000</name>
</gene>